<sequence length="56" mass="5794">MRGLVVNNAIDVTGDLVFLIVATRCSVKEYAPKAAPSKIAPASTASFAVIAIATFL</sequence>
<organism evidence="1">
    <name type="scientific">freshwater metagenome</name>
    <dbReference type="NCBI Taxonomy" id="449393"/>
    <lineage>
        <taxon>unclassified sequences</taxon>
        <taxon>metagenomes</taxon>
        <taxon>ecological metagenomes</taxon>
    </lineage>
</organism>
<protein>
    <submittedName>
        <fullName evidence="1">Unannotated protein</fullName>
    </submittedName>
</protein>
<evidence type="ECO:0000313" key="1">
    <source>
        <dbReference type="EMBL" id="CAB5054908.1"/>
    </source>
</evidence>
<gene>
    <name evidence="1" type="ORF">UFOPK4301_01262</name>
</gene>
<reference evidence="1" key="1">
    <citation type="submission" date="2020-05" db="EMBL/GenBank/DDBJ databases">
        <authorList>
            <person name="Chiriac C."/>
            <person name="Salcher M."/>
            <person name="Ghai R."/>
            <person name="Kavagutti S V."/>
        </authorList>
    </citation>
    <scope>NUCLEOTIDE SEQUENCE</scope>
</reference>
<proteinExistence type="predicted"/>
<dbReference type="EMBL" id="CAFBQG010000196">
    <property type="protein sequence ID" value="CAB5054908.1"/>
    <property type="molecule type" value="Genomic_DNA"/>
</dbReference>
<accession>A0A6J7TSA9</accession>
<dbReference type="AlphaFoldDB" id="A0A6J7TSA9"/>
<name>A0A6J7TSA9_9ZZZZ</name>